<comment type="catalytic activity">
    <reaction evidence="8">
        <text>L-threonyl-[protein] + ATP = O-phospho-L-threonyl-[protein] + ADP + H(+)</text>
        <dbReference type="Rhea" id="RHEA:46608"/>
        <dbReference type="Rhea" id="RHEA-COMP:11060"/>
        <dbReference type="Rhea" id="RHEA-COMP:11605"/>
        <dbReference type="ChEBI" id="CHEBI:15378"/>
        <dbReference type="ChEBI" id="CHEBI:30013"/>
        <dbReference type="ChEBI" id="CHEBI:30616"/>
        <dbReference type="ChEBI" id="CHEBI:61977"/>
        <dbReference type="ChEBI" id="CHEBI:456216"/>
        <dbReference type="EC" id="2.7.11.1"/>
    </reaction>
</comment>
<dbReference type="InterPro" id="IPR011009">
    <property type="entry name" value="Kinase-like_dom_sf"/>
</dbReference>
<dbReference type="FunFam" id="3.30.200.20:FF:000060">
    <property type="entry name" value="Serine/threonine-protein kinase isoform 1"/>
    <property type="match status" value="1"/>
</dbReference>
<evidence type="ECO:0000256" key="6">
    <source>
        <dbReference type="ARBA" id="ARBA00022777"/>
    </source>
</evidence>
<dbReference type="PROSITE" id="PS00107">
    <property type="entry name" value="PROTEIN_KINASE_ATP"/>
    <property type="match status" value="1"/>
</dbReference>
<protein>
    <recommendedName>
        <fullName evidence="2">non-specific serine/threonine protein kinase</fullName>
        <ecNumber evidence="2">2.7.11.1</ecNumber>
    </recommendedName>
</protein>
<dbReference type="PROSITE" id="PS00108">
    <property type="entry name" value="PROTEIN_KINASE_ST"/>
    <property type="match status" value="1"/>
</dbReference>
<keyword evidence="5 10" id="KW-0547">Nucleotide-binding</keyword>
<dbReference type="Gene3D" id="1.10.510.10">
    <property type="entry name" value="Transferase(Phosphotransferase) domain 1"/>
    <property type="match status" value="1"/>
</dbReference>
<dbReference type="InterPro" id="IPR051681">
    <property type="entry name" value="Ser/Thr_Kinases-Pseudokinases"/>
</dbReference>
<dbReference type="InterPro" id="IPR001245">
    <property type="entry name" value="Ser-Thr/Tyr_kinase_cat_dom"/>
</dbReference>
<feature type="domain" description="Protein kinase" evidence="12">
    <location>
        <begin position="51"/>
        <end position="305"/>
    </location>
</feature>
<evidence type="ECO:0000256" key="4">
    <source>
        <dbReference type="ARBA" id="ARBA00022679"/>
    </source>
</evidence>
<dbReference type="AlphaFoldDB" id="A0A7R9VLW3"/>
<evidence type="ECO:0000256" key="1">
    <source>
        <dbReference type="ARBA" id="ARBA00010507"/>
    </source>
</evidence>
<dbReference type="GO" id="GO:0004674">
    <property type="term" value="F:protein serine/threonine kinase activity"/>
    <property type="evidence" value="ECO:0007669"/>
    <property type="project" value="UniProtKB-KW"/>
</dbReference>
<dbReference type="EC" id="2.7.11.1" evidence="2"/>
<evidence type="ECO:0000256" key="9">
    <source>
        <dbReference type="ARBA" id="ARBA00048679"/>
    </source>
</evidence>
<dbReference type="GO" id="GO:0005524">
    <property type="term" value="F:ATP binding"/>
    <property type="evidence" value="ECO:0007669"/>
    <property type="project" value="UniProtKB-UniRule"/>
</dbReference>
<dbReference type="PROSITE" id="PS50011">
    <property type="entry name" value="PROTEIN_KINASE_DOM"/>
    <property type="match status" value="1"/>
</dbReference>
<feature type="binding site" evidence="10">
    <location>
        <position position="79"/>
    </location>
    <ligand>
        <name>ATP</name>
        <dbReference type="ChEBI" id="CHEBI:30616"/>
    </ligand>
</feature>
<dbReference type="SUPFAM" id="SSF56112">
    <property type="entry name" value="Protein kinase-like (PK-like)"/>
    <property type="match status" value="1"/>
</dbReference>
<dbReference type="InterPro" id="IPR000719">
    <property type="entry name" value="Prot_kinase_dom"/>
</dbReference>
<dbReference type="Pfam" id="PF07714">
    <property type="entry name" value="PK_Tyr_Ser-Thr"/>
    <property type="match status" value="1"/>
</dbReference>
<dbReference type="PANTHER" id="PTHR44329">
    <property type="entry name" value="SERINE/THREONINE-PROTEIN KINASE TNNI3K-RELATED"/>
    <property type="match status" value="1"/>
</dbReference>
<evidence type="ECO:0000256" key="10">
    <source>
        <dbReference type="PROSITE-ProRule" id="PRU10141"/>
    </source>
</evidence>
<evidence type="ECO:0000256" key="8">
    <source>
        <dbReference type="ARBA" id="ARBA00047899"/>
    </source>
</evidence>
<evidence type="ECO:0000256" key="11">
    <source>
        <dbReference type="RuleBase" id="RU000304"/>
    </source>
</evidence>
<dbReference type="Gene3D" id="3.30.200.20">
    <property type="entry name" value="Phosphorylase Kinase, domain 1"/>
    <property type="match status" value="1"/>
</dbReference>
<keyword evidence="6" id="KW-0418">Kinase</keyword>
<evidence type="ECO:0000256" key="2">
    <source>
        <dbReference type="ARBA" id="ARBA00012513"/>
    </source>
</evidence>
<comment type="catalytic activity">
    <reaction evidence="9">
        <text>L-seryl-[protein] + ATP = O-phospho-L-seryl-[protein] + ADP + H(+)</text>
        <dbReference type="Rhea" id="RHEA:17989"/>
        <dbReference type="Rhea" id="RHEA-COMP:9863"/>
        <dbReference type="Rhea" id="RHEA-COMP:11604"/>
        <dbReference type="ChEBI" id="CHEBI:15378"/>
        <dbReference type="ChEBI" id="CHEBI:29999"/>
        <dbReference type="ChEBI" id="CHEBI:30616"/>
        <dbReference type="ChEBI" id="CHEBI:83421"/>
        <dbReference type="ChEBI" id="CHEBI:456216"/>
        <dbReference type="EC" id="2.7.11.1"/>
    </reaction>
</comment>
<dbReference type="InterPro" id="IPR008271">
    <property type="entry name" value="Ser/Thr_kinase_AS"/>
</dbReference>
<evidence type="ECO:0000313" key="13">
    <source>
        <dbReference type="EMBL" id="CAD8299434.1"/>
    </source>
</evidence>
<keyword evidence="7 10" id="KW-0067">ATP-binding</keyword>
<sequence>MADNLAGNMNSSLRISQNAEIERLLAENKELKRQLTGGALGTASQIPYEELDIQDQVGGGGFAIVYRATWKGTPVAVKKWFDPNATDQMMQEFREEVMTLQSLRHPNVLQFLGACMKHPDLCMVTEHMPHSLHGVLYQMQGVDLDRKRIVALMQDAARAFIYLHSRKPMLVHRDIKPANFLVDRQWRVKVCDFGLASNNRAQAGAGTPAYMAPELFEAGKPYNEKVDVYAFGVMLNEMMAKAQPFAGMPAGDIRAAVLSGQRPEVPLSAPRVLSEIVAACWADEPADRPSFEKVLDMLKDAAGKL</sequence>
<comment type="similarity">
    <text evidence="1">Belongs to the protein kinase superfamily. TKL Ser/Thr protein kinase family. RAF subfamily.</text>
</comment>
<dbReference type="PIRSF" id="PIRSF000654">
    <property type="entry name" value="Integrin-linked_kinase"/>
    <property type="match status" value="1"/>
</dbReference>
<evidence type="ECO:0000256" key="5">
    <source>
        <dbReference type="ARBA" id="ARBA00022741"/>
    </source>
</evidence>
<keyword evidence="3 11" id="KW-0723">Serine/threonine-protein kinase</keyword>
<reference evidence="13" key="1">
    <citation type="submission" date="2021-01" db="EMBL/GenBank/DDBJ databases">
        <authorList>
            <person name="Corre E."/>
            <person name="Pelletier E."/>
            <person name="Niang G."/>
            <person name="Scheremetjew M."/>
            <person name="Finn R."/>
            <person name="Kale V."/>
            <person name="Holt S."/>
            <person name="Cochrane G."/>
            <person name="Meng A."/>
            <person name="Brown T."/>
            <person name="Cohen L."/>
        </authorList>
    </citation>
    <scope>NUCLEOTIDE SEQUENCE</scope>
    <source>
        <strain evidence="13">CCMP219</strain>
    </source>
</reference>
<gene>
    <name evidence="13" type="ORF">CEUR00632_LOCUS15050</name>
</gene>
<evidence type="ECO:0000256" key="7">
    <source>
        <dbReference type="ARBA" id="ARBA00022840"/>
    </source>
</evidence>
<keyword evidence="4" id="KW-0808">Transferase</keyword>
<accession>A0A7R9VLW3</accession>
<dbReference type="SMART" id="SM00220">
    <property type="entry name" value="S_TKc"/>
    <property type="match status" value="1"/>
</dbReference>
<name>A0A7R9VLW3_9CHLO</name>
<evidence type="ECO:0000259" key="12">
    <source>
        <dbReference type="PROSITE" id="PS50011"/>
    </source>
</evidence>
<proteinExistence type="inferred from homology"/>
<organism evidence="13">
    <name type="scientific">Chlamydomonas euryale</name>
    <dbReference type="NCBI Taxonomy" id="1486919"/>
    <lineage>
        <taxon>Eukaryota</taxon>
        <taxon>Viridiplantae</taxon>
        <taxon>Chlorophyta</taxon>
        <taxon>core chlorophytes</taxon>
        <taxon>Chlorophyceae</taxon>
        <taxon>CS clade</taxon>
        <taxon>Chlamydomonadales</taxon>
        <taxon>Chlamydomonadaceae</taxon>
        <taxon>Chlamydomonas</taxon>
    </lineage>
</organism>
<dbReference type="EMBL" id="HBEC01032483">
    <property type="protein sequence ID" value="CAD8299434.1"/>
    <property type="molecule type" value="Transcribed_RNA"/>
</dbReference>
<evidence type="ECO:0000256" key="3">
    <source>
        <dbReference type="ARBA" id="ARBA00022527"/>
    </source>
</evidence>
<dbReference type="InterPro" id="IPR017441">
    <property type="entry name" value="Protein_kinase_ATP_BS"/>
</dbReference>
<dbReference type="CDD" id="cd13999">
    <property type="entry name" value="STKc_MAP3K-like"/>
    <property type="match status" value="1"/>
</dbReference>
<dbReference type="PANTHER" id="PTHR44329:SF289">
    <property type="entry name" value="SERINE_THREONINE-PROTEIN KINASE VIK"/>
    <property type="match status" value="1"/>
</dbReference>